<name>A0A0V0HM91_SOLCH</name>
<accession>A0A0V0HM91</accession>
<dbReference type="AlphaFoldDB" id="A0A0V0HM91"/>
<dbReference type="EMBL" id="GEDG01018209">
    <property type="protein sequence ID" value="JAP20985.1"/>
    <property type="molecule type" value="Transcribed_RNA"/>
</dbReference>
<proteinExistence type="predicted"/>
<protein>
    <submittedName>
        <fullName evidence="1">Putative ovule protein</fullName>
    </submittedName>
</protein>
<sequence length="62" mass="7394">MLDMCMETHAYKIFKTPPNKGKELLTYMRTNELTSIQAYHHIVTNKHDSHEPRQGKNFQLYI</sequence>
<organism evidence="1">
    <name type="scientific">Solanum chacoense</name>
    <name type="common">Chaco potato</name>
    <dbReference type="NCBI Taxonomy" id="4108"/>
    <lineage>
        <taxon>Eukaryota</taxon>
        <taxon>Viridiplantae</taxon>
        <taxon>Streptophyta</taxon>
        <taxon>Embryophyta</taxon>
        <taxon>Tracheophyta</taxon>
        <taxon>Spermatophyta</taxon>
        <taxon>Magnoliopsida</taxon>
        <taxon>eudicotyledons</taxon>
        <taxon>Gunneridae</taxon>
        <taxon>Pentapetalae</taxon>
        <taxon>asterids</taxon>
        <taxon>lamiids</taxon>
        <taxon>Solanales</taxon>
        <taxon>Solanaceae</taxon>
        <taxon>Solanoideae</taxon>
        <taxon>Solaneae</taxon>
        <taxon>Solanum</taxon>
    </lineage>
</organism>
<reference evidence="1" key="1">
    <citation type="submission" date="2015-12" db="EMBL/GenBank/DDBJ databases">
        <title>Gene expression during late stages of embryo sac development: a critical building block for successful pollen-pistil interactions.</title>
        <authorList>
            <person name="Liu Y."/>
            <person name="Joly V."/>
            <person name="Sabar M."/>
            <person name="Matton D.P."/>
        </authorList>
    </citation>
    <scope>NUCLEOTIDE SEQUENCE</scope>
</reference>
<evidence type="ECO:0000313" key="1">
    <source>
        <dbReference type="EMBL" id="JAP20985.1"/>
    </source>
</evidence>